<evidence type="ECO:0000313" key="2">
    <source>
        <dbReference type="Proteomes" id="UP001297272"/>
    </source>
</evidence>
<comment type="caution">
    <text evidence="1">The sequence shown here is derived from an EMBL/GenBank/DDBJ whole genome shotgun (WGS) entry which is preliminary data.</text>
</comment>
<dbReference type="InterPro" id="IPR009964">
    <property type="entry name" value="DUF1491"/>
</dbReference>
<dbReference type="Pfam" id="PF07372">
    <property type="entry name" value="DUF1491"/>
    <property type="match status" value="1"/>
</dbReference>
<dbReference type="Gene3D" id="3.40.1530.20">
    <property type="entry name" value="Protein of unknown function (DUF1491)"/>
    <property type="match status" value="1"/>
</dbReference>
<dbReference type="RefSeq" id="WP_213983467.1">
    <property type="nucleotide sequence ID" value="NZ_JAFMNX010000001.1"/>
</dbReference>
<name>A0ABS5RS40_9HYPH</name>
<accession>A0ABS5RS40</accession>
<organism evidence="1 2">
    <name type="scientific">Tianweitania aestuarii</name>
    <dbReference type="NCBI Taxonomy" id="2814886"/>
    <lineage>
        <taxon>Bacteria</taxon>
        <taxon>Pseudomonadati</taxon>
        <taxon>Pseudomonadota</taxon>
        <taxon>Alphaproteobacteria</taxon>
        <taxon>Hyphomicrobiales</taxon>
        <taxon>Phyllobacteriaceae</taxon>
        <taxon>Tianweitania</taxon>
    </lineage>
</organism>
<keyword evidence="2" id="KW-1185">Reference proteome</keyword>
<evidence type="ECO:0000313" key="1">
    <source>
        <dbReference type="EMBL" id="MBS9719873.1"/>
    </source>
</evidence>
<gene>
    <name evidence="1" type="ORF">JYU29_04130</name>
</gene>
<dbReference type="EMBL" id="JAFMNX010000001">
    <property type="protein sequence ID" value="MBS9719873.1"/>
    <property type="molecule type" value="Genomic_DNA"/>
</dbReference>
<protein>
    <submittedName>
        <fullName evidence="1">DUF1491 family protein</fullName>
    </submittedName>
</protein>
<dbReference type="Proteomes" id="UP001297272">
    <property type="component" value="Unassembled WGS sequence"/>
</dbReference>
<proteinExistence type="predicted"/>
<sequence length="114" mass="12500">MRLTSDFFVSALTRRVFGDGGFAAVVRRGATEAGAVFVTTRNRMGEVSLFGPAPQTSYDEKQPSDRQFSLMLAGSDDAAVEARLAKEMRFDPDIWVIEIEPGRLTVEELLSVAV</sequence>
<reference evidence="1 2" key="1">
    <citation type="submission" date="2021-03" db="EMBL/GenBank/DDBJ databases">
        <title>Tianweitania aestuarii sp. nov., isolated from a tidal flat.</title>
        <authorList>
            <person name="Park S."/>
            <person name="Yoon J.-H."/>
        </authorList>
    </citation>
    <scope>NUCLEOTIDE SEQUENCE [LARGE SCALE GENOMIC DNA]</scope>
    <source>
        <strain evidence="1 2">BSSL-BM11</strain>
    </source>
</reference>